<dbReference type="EMBL" id="ML978960">
    <property type="protein sequence ID" value="KAF1931721.1"/>
    <property type="molecule type" value="Genomic_DNA"/>
</dbReference>
<dbReference type="RefSeq" id="XP_033451969.1">
    <property type="nucleotide sequence ID" value="XM_033598664.1"/>
</dbReference>
<keyword evidence="3" id="KW-1185">Reference proteome</keyword>
<dbReference type="Proteomes" id="UP000800082">
    <property type="component" value="Unassembled WGS sequence"/>
</dbReference>
<sequence length="231" mass="25544">MLDPNFHITTRRLHLSYLDPANDANMSFVVRLNSSPESVAVKAQAGVKNFHHPQTIPEARAAYTSTAERLERTGSGRYIISLRKSDVEFNEETGEREYAGIVSMQLKRYPDLDCPTIPDIGFSLMAAYHGKGYATEACEALMKYFKEEKGHKRFAGFTHPDNVNSQKLFNRLGFESRGTMELAGILGDGSAFTVAVWTKNVSLDTKLSDLGIGPRLAEESVVGHLKESVGV</sequence>
<dbReference type="SUPFAM" id="SSF55729">
    <property type="entry name" value="Acyl-CoA N-acyltransferases (Nat)"/>
    <property type="match status" value="1"/>
</dbReference>
<proteinExistence type="predicted"/>
<dbReference type="InterPro" id="IPR051531">
    <property type="entry name" value="N-acetyltransferase"/>
</dbReference>
<organism evidence="2 3">
    <name type="scientific">Didymella exigua CBS 183.55</name>
    <dbReference type="NCBI Taxonomy" id="1150837"/>
    <lineage>
        <taxon>Eukaryota</taxon>
        <taxon>Fungi</taxon>
        <taxon>Dikarya</taxon>
        <taxon>Ascomycota</taxon>
        <taxon>Pezizomycotina</taxon>
        <taxon>Dothideomycetes</taxon>
        <taxon>Pleosporomycetidae</taxon>
        <taxon>Pleosporales</taxon>
        <taxon>Pleosporineae</taxon>
        <taxon>Didymellaceae</taxon>
        <taxon>Didymella</taxon>
    </lineage>
</organism>
<feature type="domain" description="N-acetyltransferase" evidence="1">
    <location>
        <begin position="54"/>
        <end position="199"/>
    </location>
</feature>
<accession>A0A6A5RTI4</accession>
<dbReference type="OrthoDB" id="630895at2759"/>
<reference evidence="2" key="1">
    <citation type="journal article" date="2020" name="Stud. Mycol.">
        <title>101 Dothideomycetes genomes: a test case for predicting lifestyles and emergence of pathogens.</title>
        <authorList>
            <person name="Haridas S."/>
            <person name="Albert R."/>
            <person name="Binder M."/>
            <person name="Bloem J."/>
            <person name="Labutti K."/>
            <person name="Salamov A."/>
            <person name="Andreopoulos B."/>
            <person name="Baker S."/>
            <person name="Barry K."/>
            <person name="Bills G."/>
            <person name="Bluhm B."/>
            <person name="Cannon C."/>
            <person name="Castanera R."/>
            <person name="Culley D."/>
            <person name="Daum C."/>
            <person name="Ezra D."/>
            <person name="Gonzalez J."/>
            <person name="Henrissat B."/>
            <person name="Kuo A."/>
            <person name="Liang C."/>
            <person name="Lipzen A."/>
            <person name="Lutzoni F."/>
            <person name="Magnuson J."/>
            <person name="Mondo S."/>
            <person name="Nolan M."/>
            <person name="Ohm R."/>
            <person name="Pangilinan J."/>
            <person name="Park H.-J."/>
            <person name="Ramirez L."/>
            <person name="Alfaro M."/>
            <person name="Sun H."/>
            <person name="Tritt A."/>
            <person name="Yoshinaga Y."/>
            <person name="Zwiers L.-H."/>
            <person name="Turgeon B."/>
            <person name="Goodwin S."/>
            <person name="Spatafora J."/>
            <person name="Crous P."/>
            <person name="Grigoriev I."/>
        </authorList>
    </citation>
    <scope>NUCLEOTIDE SEQUENCE</scope>
    <source>
        <strain evidence="2">CBS 183.55</strain>
    </source>
</reference>
<dbReference type="PANTHER" id="PTHR43792:SF16">
    <property type="entry name" value="N-ACETYLTRANSFERASE DOMAIN-CONTAINING PROTEIN"/>
    <property type="match status" value="1"/>
</dbReference>
<dbReference type="InterPro" id="IPR016181">
    <property type="entry name" value="Acyl_CoA_acyltransferase"/>
</dbReference>
<protein>
    <recommendedName>
        <fullName evidence="1">N-acetyltransferase domain-containing protein</fullName>
    </recommendedName>
</protein>
<dbReference type="GeneID" id="54356331"/>
<evidence type="ECO:0000259" key="1">
    <source>
        <dbReference type="PROSITE" id="PS51186"/>
    </source>
</evidence>
<dbReference type="Pfam" id="PF13302">
    <property type="entry name" value="Acetyltransf_3"/>
    <property type="match status" value="1"/>
</dbReference>
<dbReference type="InterPro" id="IPR000182">
    <property type="entry name" value="GNAT_dom"/>
</dbReference>
<dbReference type="AlphaFoldDB" id="A0A6A5RTI4"/>
<dbReference type="PANTHER" id="PTHR43792">
    <property type="entry name" value="GNAT FAMILY, PUTATIVE (AFU_ORTHOLOGUE AFUA_3G00765)-RELATED-RELATED"/>
    <property type="match status" value="1"/>
</dbReference>
<name>A0A6A5RTI4_9PLEO</name>
<dbReference type="Gene3D" id="3.40.630.30">
    <property type="match status" value="1"/>
</dbReference>
<gene>
    <name evidence="2" type="ORF">M421DRAFT_98812</name>
</gene>
<evidence type="ECO:0000313" key="2">
    <source>
        <dbReference type="EMBL" id="KAF1931721.1"/>
    </source>
</evidence>
<dbReference type="PROSITE" id="PS51186">
    <property type="entry name" value="GNAT"/>
    <property type="match status" value="1"/>
</dbReference>
<dbReference type="GO" id="GO:0016747">
    <property type="term" value="F:acyltransferase activity, transferring groups other than amino-acyl groups"/>
    <property type="evidence" value="ECO:0007669"/>
    <property type="project" value="InterPro"/>
</dbReference>
<evidence type="ECO:0000313" key="3">
    <source>
        <dbReference type="Proteomes" id="UP000800082"/>
    </source>
</evidence>